<evidence type="ECO:0000256" key="12">
    <source>
        <dbReference type="ARBA" id="ARBA00029903"/>
    </source>
</evidence>
<evidence type="ECO:0000256" key="8">
    <source>
        <dbReference type="ARBA" id="ARBA00022837"/>
    </source>
</evidence>
<sequence>MSKVFFYSCLIGLFLDVSKGWVINDINAKMLSKGLFSNELSDEDIMMAEASTLFQQRISLIFPGTKWCGAGNVAENYDDLGTEKEADMCCREHDNCPDLIPGGGTKYNLTNDAFYTRLSCTCDEKFLTCLRSANTKVARYIGVIYFDGLQTKCYREDYPVTKCNKKGGWFKTKCVEYSYNTKGKKIYQWFDVEDF</sequence>
<protein>
    <recommendedName>
        <fullName evidence="4">Phospholipase A2</fullName>
        <ecNumber evidence="3">3.1.1.4</ecNumber>
    </recommendedName>
    <alternativeName>
        <fullName evidence="12">Phosphatidylcholine 2-acylhydrolase</fullName>
    </alternativeName>
</protein>
<dbReference type="SUPFAM" id="SSF48619">
    <property type="entry name" value="Phospholipase A2, PLA2"/>
    <property type="match status" value="1"/>
</dbReference>
<dbReference type="InterPro" id="IPR033113">
    <property type="entry name" value="PLA2_histidine"/>
</dbReference>
<evidence type="ECO:0000313" key="16">
    <source>
        <dbReference type="RefSeq" id="XP_022832195.1"/>
    </source>
</evidence>
<dbReference type="OrthoDB" id="10059604at2759"/>
<evidence type="ECO:0000256" key="13">
    <source>
        <dbReference type="SAM" id="SignalP"/>
    </source>
</evidence>
<dbReference type="AlphaFoldDB" id="A0A9J7EJR6"/>
<evidence type="ECO:0000259" key="14">
    <source>
        <dbReference type="SMART" id="SM00085"/>
    </source>
</evidence>
<dbReference type="Gene3D" id="1.20.90.10">
    <property type="entry name" value="Phospholipase A2 domain"/>
    <property type="match status" value="1"/>
</dbReference>
<dbReference type="PROSITE" id="PS00118">
    <property type="entry name" value="PA2_HIS"/>
    <property type="match status" value="1"/>
</dbReference>
<reference evidence="16" key="1">
    <citation type="submission" date="2025-08" db="UniProtKB">
        <authorList>
            <consortium name="RefSeq"/>
        </authorList>
    </citation>
    <scope>IDENTIFICATION</scope>
    <source>
        <strain evidence="16">Ishihara</strain>
        <tissue evidence="16">Whole body</tissue>
    </source>
</reference>
<dbReference type="KEGG" id="sliu:111360476"/>
<comment type="subcellular location">
    <subcellularLocation>
        <location evidence="2">Secreted</location>
    </subcellularLocation>
</comment>
<evidence type="ECO:0000256" key="11">
    <source>
        <dbReference type="ARBA" id="ARBA00023157"/>
    </source>
</evidence>
<dbReference type="GO" id="GO:0016042">
    <property type="term" value="P:lipid catabolic process"/>
    <property type="evidence" value="ECO:0007669"/>
    <property type="project" value="UniProtKB-KW"/>
</dbReference>
<gene>
    <name evidence="16" type="primary">LOC111360476</name>
</gene>
<dbReference type="GO" id="GO:0050482">
    <property type="term" value="P:arachidonate secretion"/>
    <property type="evidence" value="ECO:0007669"/>
    <property type="project" value="InterPro"/>
</dbReference>
<evidence type="ECO:0000256" key="7">
    <source>
        <dbReference type="ARBA" id="ARBA00022801"/>
    </source>
</evidence>
<dbReference type="InterPro" id="IPR036444">
    <property type="entry name" value="PLipase_A2_dom_sf"/>
</dbReference>
<evidence type="ECO:0000256" key="4">
    <source>
        <dbReference type="ARBA" id="ARBA00021721"/>
    </source>
</evidence>
<keyword evidence="13" id="KW-0732">Signal</keyword>
<dbReference type="InterPro" id="IPR016090">
    <property type="entry name" value="PLA2-like_dom"/>
</dbReference>
<evidence type="ECO:0000256" key="9">
    <source>
        <dbReference type="ARBA" id="ARBA00022963"/>
    </source>
</evidence>
<dbReference type="GO" id="GO:0005576">
    <property type="term" value="C:extracellular region"/>
    <property type="evidence" value="ECO:0007669"/>
    <property type="project" value="UniProtKB-SubCell"/>
</dbReference>
<comment type="cofactor">
    <cofactor evidence="1">
        <name>Ca(2+)</name>
        <dbReference type="ChEBI" id="CHEBI:29108"/>
    </cofactor>
</comment>
<dbReference type="GO" id="GO:0046872">
    <property type="term" value="F:metal ion binding"/>
    <property type="evidence" value="ECO:0007669"/>
    <property type="project" value="UniProtKB-KW"/>
</dbReference>
<keyword evidence="11" id="KW-1015">Disulfide bond</keyword>
<dbReference type="Pfam" id="PF05826">
    <property type="entry name" value="Phospholip_A2_2"/>
    <property type="match status" value="1"/>
</dbReference>
<feature type="chain" id="PRO_5039946374" description="Phospholipase A2" evidence="13">
    <location>
        <begin position="21"/>
        <end position="195"/>
    </location>
</feature>
<keyword evidence="5" id="KW-0964">Secreted</keyword>
<feature type="signal peptide" evidence="13">
    <location>
        <begin position="1"/>
        <end position="20"/>
    </location>
</feature>
<name>A0A9J7EJR6_SPOLT</name>
<organism evidence="15 16">
    <name type="scientific">Spodoptera litura</name>
    <name type="common">Asian cotton leafworm</name>
    <dbReference type="NCBI Taxonomy" id="69820"/>
    <lineage>
        <taxon>Eukaryota</taxon>
        <taxon>Metazoa</taxon>
        <taxon>Ecdysozoa</taxon>
        <taxon>Arthropoda</taxon>
        <taxon>Hexapoda</taxon>
        <taxon>Insecta</taxon>
        <taxon>Pterygota</taxon>
        <taxon>Neoptera</taxon>
        <taxon>Endopterygota</taxon>
        <taxon>Lepidoptera</taxon>
        <taxon>Glossata</taxon>
        <taxon>Ditrysia</taxon>
        <taxon>Noctuoidea</taxon>
        <taxon>Noctuidae</taxon>
        <taxon>Amphipyrinae</taxon>
        <taxon>Spodoptera</taxon>
    </lineage>
</organism>
<evidence type="ECO:0000256" key="5">
    <source>
        <dbReference type="ARBA" id="ARBA00022525"/>
    </source>
</evidence>
<keyword evidence="7" id="KW-0378">Hydrolase</keyword>
<dbReference type="CDD" id="cd04704">
    <property type="entry name" value="PLA2_bee_venom_like"/>
    <property type="match status" value="1"/>
</dbReference>
<dbReference type="FunFam" id="1.20.90.10:FF:000002">
    <property type="entry name" value="Phospholipase A2 group III"/>
    <property type="match status" value="1"/>
</dbReference>
<keyword evidence="9" id="KW-0442">Lipid degradation</keyword>
<evidence type="ECO:0000256" key="3">
    <source>
        <dbReference type="ARBA" id="ARBA00013278"/>
    </source>
</evidence>
<dbReference type="GO" id="GO:0006644">
    <property type="term" value="P:phospholipid metabolic process"/>
    <property type="evidence" value="ECO:0007669"/>
    <property type="project" value="InterPro"/>
</dbReference>
<evidence type="ECO:0000256" key="6">
    <source>
        <dbReference type="ARBA" id="ARBA00022723"/>
    </source>
</evidence>
<keyword evidence="10" id="KW-0443">Lipid metabolism</keyword>
<evidence type="ECO:0000256" key="10">
    <source>
        <dbReference type="ARBA" id="ARBA00023098"/>
    </source>
</evidence>
<feature type="domain" description="Phospholipase A2-like central" evidence="14">
    <location>
        <begin position="50"/>
        <end position="175"/>
    </location>
</feature>
<proteinExistence type="predicted"/>
<keyword evidence="15" id="KW-1185">Reference proteome</keyword>
<dbReference type="GO" id="GO:0004623">
    <property type="term" value="F:phospholipase A2 activity"/>
    <property type="evidence" value="ECO:0007669"/>
    <property type="project" value="UniProtKB-EC"/>
</dbReference>
<dbReference type="GeneID" id="111360476"/>
<evidence type="ECO:0000256" key="1">
    <source>
        <dbReference type="ARBA" id="ARBA00001913"/>
    </source>
</evidence>
<keyword evidence="8" id="KW-0106">Calcium</keyword>
<accession>A0A9J7EJR6</accession>
<dbReference type="RefSeq" id="XP_022832195.1">
    <property type="nucleotide sequence ID" value="XM_022976427.1"/>
</dbReference>
<evidence type="ECO:0000313" key="15">
    <source>
        <dbReference type="Proteomes" id="UP000301870"/>
    </source>
</evidence>
<dbReference type="PANTHER" id="PTHR12253">
    <property type="entry name" value="RH14732P"/>
    <property type="match status" value="1"/>
</dbReference>
<dbReference type="SMART" id="SM00085">
    <property type="entry name" value="PA2c"/>
    <property type="match status" value="1"/>
</dbReference>
<dbReference type="Proteomes" id="UP000301870">
    <property type="component" value="Chromosome 30"/>
</dbReference>
<dbReference type="EC" id="3.1.1.4" evidence="3"/>
<keyword evidence="6" id="KW-0479">Metal-binding</keyword>
<evidence type="ECO:0000256" key="2">
    <source>
        <dbReference type="ARBA" id="ARBA00004613"/>
    </source>
</evidence>